<reference evidence="8 9" key="1">
    <citation type="submission" date="2018-12" db="EMBL/GenBank/DDBJ databases">
        <title>Sequencing of bacterial isolates from soil warming experiment in Harvard Forest, Massachusetts, USA.</title>
        <authorList>
            <person name="Deangelis K."/>
        </authorList>
    </citation>
    <scope>NUCLEOTIDE SEQUENCE [LARGE SCALE GENOMIC DNA]</scope>
    <source>
        <strain evidence="8 9">EB153</strain>
    </source>
</reference>
<organism evidence="8 9">
    <name type="scientific">Edaphobacter aggregans</name>
    <dbReference type="NCBI Taxonomy" id="570835"/>
    <lineage>
        <taxon>Bacteria</taxon>
        <taxon>Pseudomonadati</taxon>
        <taxon>Acidobacteriota</taxon>
        <taxon>Terriglobia</taxon>
        <taxon>Terriglobales</taxon>
        <taxon>Acidobacteriaceae</taxon>
        <taxon>Edaphobacter</taxon>
    </lineage>
</organism>
<dbReference type="InterPro" id="IPR036249">
    <property type="entry name" value="Thioredoxin-like_sf"/>
</dbReference>
<proteinExistence type="inferred from homology"/>
<dbReference type="RefSeq" id="WP_260472729.1">
    <property type="nucleotide sequence ID" value="NZ_RSDW01000001.1"/>
</dbReference>
<keyword evidence="9" id="KW-1185">Reference proteome</keyword>
<dbReference type="PANTHER" id="PTHR45663">
    <property type="entry name" value="GEO12009P1"/>
    <property type="match status" value="1"/>
</dbReference>
<accession>A0A3R9QGJ9</accession>
<evidence type="ECO:0000259" key="7">
    <source>
        <dbReference type="PROSITE" id="PS51352"/>
    </source>
</evidence>
<dbReference type="Gene3D" id="3.40.30.10">
    <property type="entry name" value="Glutaredoxin"/>
    <property type="match status" value="1"/>
</dbReference>
<dbReference type="AlphaFoldDB" id="A0A3R9QGJ9"/>
<dbReference type="PANTHER" id="PTHR45663:SF11">
    <property type="entry name" value="GEO12009P1"/>
    <property type="match status" value="1"/>
</dbReference>
<dbReference type="Proteomes" id="UP000269669">
    <property type="component" value="Unassembled WGS sequence"/>
</dbReference>
<evidence type="ECO:0000256" key="1">
    <source>
        <dbReference type="ARBA" id="ARBA00008987"/>
    </source>
</evidence>
<comment type="similarity">
    <text evidence="1">Belongs to the thioredoxin family.</text>
</comment>
<evidence type="ECO:0000256" key="6">
    <source>
        <dbReference type="SAM" id="MobiDB-lite"/>
    </source>
</evidence>
<feature type="region of interest" description="Disordered" evidence="6">
    <location>
        <begin position="96"/>
        <end position="122"/>
    </location>
</feature>
<name>A0A3R9QGJ9_9BACT</name>
<dbReference type="InterPro" id="IPR013766">
    <property type="entry name" value="Thioredoxin_domain"/>
</dbReference>
<keyword evidence="5" id="KW-0676">Redox-active center</keyword>
<dbReference type="GO" id="GO:0005829">
    <property type="term" value="C:cytosol"/>
    <property type="evidence" value="ECO:0007669"/>
    <property type="project" value="TreeGrafter"/>
</dbReference>
<comment type="caution">
    <text evidence="8">The sequence shown here is derived from an EMBL/GenBank/DDBJ whole genome shotgun (WGS) entry which is preliminary data.</text>
</comment>
<evidence type="ECO:0000256" key="2">
    <source>
        <dbReference type="ARBA" id="ARBA00022448"/>
    </source>
</evidence>
<dbReference type="EMBL" id="RSDW01000001">
    <property type="protein sequence ID" value="RSL16012.1"/>
    <property type="molecule type" value="Genomic_DNA"/>
</dbReference>
<dbReference type="FunFam" id="3.40.30.10:FF:000001">
    <property type="entry name" value="Thioredoxin"/>
    <property type="match status" value="1"/>
</dbReference>
<dbReference type="CDD" id="cd02947">
    <property type="entry name" value="TRX_family"/>
    <property type="match status" value="1"/>
</dbReference>
<evidence type="ECO:0000313" key="9">
    <source>
        <dbReference type="Proteomes" id="UP000269669"/>
    </source>
</evidence>
<dbReference type="PROSITE" id="PS00194">
    <property type="entry name" value="THIOREDOXIN_1"/>
    <property type="match status" value="1"/>
</dbReference>
<dbReference type="Pfam" id="PF00085">
    <property type="entry name" value="Thioredoxin"/>
    <property type="match status" value="1"/>
</dbReference>
<dbReference type="InterPro" id="IPR017937">
    <property type="entry name" value="Thioredoxin_CS"/>
</dbReference>
<evidence type="ECO:0000256" key="3">
    <source>
        <dbReference type="ARBA" id="ARBA00022982"/>
    </source>
</evidence>
<gene>
    <name evidence="8" type="ORF">EDE15_1519</name>
</gene>
<dbReference type="GO" id="GO:0045454">
    <property type="term" value="P:cell redox homeostasis"/>
    <property type="evidence" value="ECO:0007669"/>
    <property type="project" value="TreeGrafter"/>
</dbReference>
<evidence type="ECO:0000256" key="4">
    <source>
        <dbReference type="ARBA" id="ARBA00023157"/>
    </source>
</evidence>
<dbReference type="SUPFAM" id="SSF52833">
    <property type="entry name" value="Thioredoxin-like"/>
    <property type="match status" value="1"/>
</dbReference>
<sequence>MNIGLVVNARGKLCLVHDEKFEAPPIFVGYHLDKRQLEIFFETGASYPIDWEATDEMDAYLQKSNKILIILMRRKKPVEGYDTSLLHLIKGEAIEMSEDSGESLPSPDSETDTIEKQEESHKVTTIDTPVISSITSITDATFENDVIKALHPVLVYFWTEWCGSCRSLGSALNELFAELQDRISIYSINADEYPGLASKYGIRDIPTLLLFRGGEVAATRIGALGKLPLRSWLEKLF</sequence>
<protein>
    <submittedName>
        <fullName evidence="8">Thioredoxin</fullName>
    </submittedName>
</protein>
<keyword evidence="3" id="KW-0249">Electron transport</keyword>
<dbReference type="PROSITE" id="PS51352">
    <property type="entry name" value="THIOREDOXIN_2"/>
    <property type="match status" value="1"/>
</dbReference>
<keyword evidence="4" id="KW-1015">Disulfide bond</keyword>
<feature type="domain" description="Thioredoxin" evidence="7">
    <location>
        <begin position="100"/>
        <end position="237"/>
    </location>
</feature>
<evidence type="ECO:0000313" key="8">
    <source>
        <dbReference type="EMBL" id="RSL16012.1"/>
    </source>
</evidence>
<feature type="compositionally biased region" description="Basic and acidic residues" evidence="6">
    <location>
        <begin position="113"/>
        <end position="122"/>
    </location>
</feature>
<keyword evidence="2" id="KW-0813">Transport</keyword>
<dbReference type="GO" id="GO:0015035">
    <property type="term" value="F:protein-disulfide reductase activity"/>
    <property type="evidence" value="ECO:0007669"/>
    <property type="project" value="TreeGrafter"/>
</dbReference>
<evidence type="ECO:0000256" key="5">
    <source>
        <dbReference type="ARBA" id="ARBA00023284"/>
    </source>
</evidence>
<dbReference type="PRINTS" id="PR00421">
    <property type="entry name" value="THIOREDOXIN"/>
</dbReference>